<dbReference type="KEGG" id="tva:4765416"/>
<dbReference type="AlphaFoldDB" id="A2EIK2"/>
<dbReference type="GO" id="GO:0070740">
    <property type="term" value="F:tubulin-glutamic acid ligase activity"/>
    <property type="evidence" value="ECO:0000318"/>
    <property type="project" value="GO_Central"/>
</dbReference>
<evidence type="ECO:0000256" key="2">
    <source>
        <dbReference type="ARBA" id="ARBA00022741"/>
    </source>
</evidence>
<dbReference type="InterPro" id="IPR011761">
    <property type="entry name" value="ATP-grasp"/>
</dbReference>
<dbReference type="EMBL" id="DS113398">
    <property type="protein sequence ID" value="EAY07523.1"/>
    <property type="molecule type" value="Genomic_DNA"/>
</dbReference>
<feature type="domain" description="ATP-grasp" evidence="6">
    <location>
        <begin position="78"/>
        <end position="320"/>
    </location>
</feature>
<dbReference type="eggNOG" id="KOG2158">
    <property type="taxonomic scope" value="Eukaryota"/>
</dbReference>
<accession>A2EIK2</accession>
<organism evidence="7 8">
    <name type="scientific">Trichomonas vaginalis (strain ATCC PRA-98 / G3)</name>
    <dbReference type="NCBI Taxonomy" id="412133"/>
    <lineage>
        <taxon>Eukaryota</taxon>
        <taxon>Metamonada</taxon>
        <taxon>Parabasalia</taxon>
        <taxon>Trichomonadida</taxon>
        <taxon>Trichomonadidae</taxon>
        <taxon>Trichomonas</taxon>
    </lineage>
</organism>
<evidence type="ECO:0000259" key="6">
    <source>
        <dbReference type="PROSITE" id="PS50975"/>
    </source>
</evidence>
<dbReference type="GO" id="GO:0005524">
    <property type="term" value="F:ATP binding"/>
    <property type="evidence" value="ECO:0007669"/>
    <property type="project" value="UniProtKB-UniRule"/>
</dbReference>
<dbReference type="VEuPathDB" id="TrichDB:TVAGG3_0199760"/>
<reference evidence="7" key="1">
    <citation type="submission" date="2006-10" db="EMBL/GenBank/DDBJ databases">
        <authorList>
            <person name="Amadeo P."/>
            <person name="Zhao Q."/>
            <person name="Wortman J."/>
            <person name="Fraser-Liggett C."/>
            <person name="Carlton J."/>
        </authorList>
    </citation>
    <scope>NUCLEOTIDE SEQUENCE</scope>
    <source>
        <strain evidence="7">G3</strain>
    </source>
</reference>
<feature type="region of interest" description="Disordered" evidence="5">
    <location>
        <begin position="418"/>
        <end position="464"/>
    </location>
</feature>
<name>A2EIK2_TRIV3</name>
<keyword evidence="3 4" id="KW-0067">ATP-binding</keyword>
<keyword evidence="1 7" id="KW-0436">Ligase</keyword>
<dbReference type="GO" id="GO:0000226">
    <property type="term" value="P:microtubule cytoskeleton organization"/>
    <property type="evidence" value="ECO:0000318"/>
    <property type="project" value="GO_Central"/>
</dbReference>
<dbReference type="InterPro" id="IPR004344">
    <property type="entry name" value="TTL/TTLL_fam"/>
</dbReference>
<reference evidence="7" key="2">
    <citation type="journal article" date="2007" name="Science">
        <title>Draft genome sequence of the sexually transmitted pathogen Trichomonas vaginalis.</title>
        <authorList>
            <person name="Carlton J.M."/>
            <person name="Hirt R.P."/>
            <person name="Silva J.C."/>
            <person name="Delcher A.L."/>
            <person name="Schatz M."/>
            <person name="Zhao Q."/>
            <person name="Wortman J.R."/>
            <person name="Bidwell S.L."/>
            <person name="Alsmark U.C.M."/>
            <person name="Besteiro S."/>
            <person name="Sicheritz-Ponten T."/>
            <person name="Noel C.J."/>
            <person name="Dacks J.B."/>
            <person name="Foster P.G."/>
            <person name="Simillion C."/>
            <person name="Van de Peer Y."/>
            <person name="Miranda-Saavedra D."/>
            <person name="Barton G.J."/>
            <person name="Westrop G.D."/>
            <person name="Mueller S."/>
            <person name="Dessi D."/>
            <person name="Fiori P.L."/>
            <person name="Ren Q."/>
            <person name="Paulsen I."/>
            <person name="Zhang H."/>
            <person name="Bastida-Corcuera F.D."/>
            <person name="Simoes-Barbosa A."/>
            <person name="Brown M.T."/>
            <person name="Hayes R.D."/>
            <person name="Mukherjee M."/>
            <person name="Okumura C.Y."/>
            <person name="Schneider R."/>
            <person name="Smith A.J."/>
            <person name="Vanacova S."/>
            <person name="Villalvazo M."/>
            <person name="Haas B.J."/>
            <person name="Pertea M."/>
            <person name="Feldblyum T.V."/>
            <person name="Utterback T.R."/>
            <person name="Shu C.L."/>
            <person name="Osoegawa K."/>
            <person name="de Jong P.J."/>
            <person name="Hrdy I."/>
            <person name="Horvathova L."/>
            <person name="Zubacova Z."/>
            <person name="Dolezal P."/>
            <person name="Malik S.B."/>
            <person name="Logsdon J.M. Jr."/>
            <person name="Henze K."/>
            <person name="Gupta A."/>
            <person name="Wang C.C."/>
            <person name="Dunne R.L."/>
            <person name="Upcroft J.A."/>
            <person name="Upcroft P."/>
            <person name="White O."/>
            <person name="Salzberg S.L."/>
            <person name="Tang P."/>
            <person name="Chiu C.-H."/>
            <person name="Lee Y.-S."/>
            <person name="Embley T.M."/>
            <person name="Coombs G.H."/>
            <person name="Mottram J.C."/>
            <person name="Tachezy J."/>
            <person name="Fraser-Liggett C.M."/>
            <person name="Johnson P.J."/>
        </authorList>
    </citation>
    <scope>NUCLEOTIDE SEQUENCE [LARGE SCALE GENOMIC DNA]</scope>
    <source>
        <strain evidence="7">G3</strain>
    </source>
</reference>
<dbReference type="VEuPathDB" id="TrichDB:TVAG_124960"/>
<proteinExistence type="predicted"/>
<keyword evidence="8" id="KW-1185">Reference proteome</keyword>
<sequence length="464" mass="53315">MLSSTSGHSFYEVVRIAMQELGIPYKENDNDAICVWWDTIKDQDYFRSLTPWQVVNRLPNVNIICRKAPFVRAVQRIQKFFPSNFTFLPKSYILPLQKEPFMSQVNKHNKTYIVKPDNGALGQGIVVINPSDQYQVTNHLSVAQEYKNSYLIDGYKFDLRIYCLVIAAEKPEIYVYHDGIARFCSAPANSGNQFGQLTNTAVNIKNPSVTAESITHIVSDVFADLKRKGANIDKLWLDIENAMALTVLSAAPFIMNGSRYQCPMIGYPRCFQLLGFDVLLDENLKPWILEVNYRPSLEYGTQAEKNLKIKMLKELMSIAFPHQSAEEAVRQMKHPIHNDSWKIYISKHKNIGEDSLNKRQNAERNTKFVHVFPNPSPERSQWNAVYELSMSLPSEIGNCWNLPREIPSTYKPIMINCQQQQSERSPHSSSENTPKDKKVNSIIHSKKIIQPKVKSNQQSFHRKL</sequence>
<evidence type="ECO:0000256" key="5">
    <source>
        <dbReference type="SAM" id="MobiDB-lite"/>
    </source>
</evidence>
<gene>
    <name evidence="7" type="ORF">TVAG_124960</name>
</gene>
<dbReference type="PROSITE" id="PS50975">
    <property type="entry name" value="ATP_GRASP"/>
    <property type="match status" value="1"/>
</dbReference>
<dbReference type="GO" id="GO:0015631">
    <property type="term" value="F:tubulin binding"/>
    <property type="evidence" value="ECO:0000318"/>
    <property type="project" value="GO_Central"/>
</dbReference>
<dbReference type="InParanoid" id="A2EIK2"/>
<dbReference type="PANTHER" id="PTHR12241:SF154">
    <property type="entry name" value="TUBULIN POLYGLUTAMYLASE TTLL11"/>
    <property type="match status" value="1"/>
</dbReference>
<dbReference type="GO" id="GO:0046872">
    <property type="term" value="F:metal ion binding"/>
    <property type="evidence" value="ECO:0007669"/>
    <property type="project" value="InterPro"/>
</dbReference>
<evidence type="ECO:0000313" key="8">
    <source>
        <dbReference type="Proteomes" id="UP000001542"/>
    </source>
</evidence>
<dbReference type="Proteomes" id="UP000001542">
    <property type="component" value="Unassembled WGS sequence"/>
</dbReference>
<dbReference type="OrthoDB" id="202825at2759"/>
<evidence type="ECO:0000256" key="1">
    <source>
        <dbReference type="ARBA" id="ARBA00022598"/>
    </source>
</evidence>
<feature type="compositionally biased region" description="Polar residues" evidence="5">
    <location>
        <begin position="418"/>
        <end position="432"/>
    </location>
</feature>
<dbReference type="PROSITE" id="PS51221">
    <property type="entry name" value="TTL"/>
    <property type="match status" value="1"/>
</dbReference>
<evidence type="ECO:0000256" key="3">
    <source>
        <dbReference type="ARBA" id="ARBA00022840"/>
    </source>
</evidence>
<dbReference type="Gene3D" id="3.30.470.20">
    <property type="entry name" value="ATP-grasp fold, B domain"/>
    <property type="match status" value="1"/>
</dbReference>
<dbReference type="SUPFAM" id="SSF56059">
    <property type="entry name" value="Glutathione synthetase ATP-binding domain-like"/>
    <property type="match status" value="1"/>
</dbReference>
<feature type="compositionally biased region" description="Polar residues" evidence="5">
    <location>
        <begin position="453"/>
        <end position="464"/>
    </location>
</feature>
<protein>
    <submittedName>
        <fullName evidence="7">Tubulin-tyrosine ligase family protein</fullName>
    </submittedName>
</protein>
<dbReference type="PANTHER" id="PTHR12241">
    <property type="entry name" value="TUBULIN POLYGLUTAMYLASE"/>
    <property type="match status" value="1"/>
</dbReference>
<evidence type="ECO:0000256" key="4">
    <source>
        <dbReference type="PROSITE-ProRule" id="PRU00409"/>
    </source>
</evidence>
<keyword evidence="2 4" id="KW-0547">Nucleotide-binding</keyword>
<dbReference type="GO" id="GO:0036064">
    <property type="term" value="C:ciliary basal body"/>
    <property type="evidence" value="ECO:0000318"/>
    <property type="project" value="GO_Central"/>
</dbReference>
<dbReference type="Pfam" id="PF03133">
    <property type="entry name" value="TTL"/>
    <property type="match status" value="1"/>
</dbReference>
<dbReference type="RefSeq" id="XP_001319746.1">
    <property type="nucleotide sequence ID" value="XM_001319711.1"/>
</dbReference>
<evidence type="ECO:0000313" key="7">
    <source>
        <dbReference type="EMBL" id="EAY07523.1"/>
    </source>
</evidence>
<dbReference type="SMR" id="A2EIK2"/>